<accession>A0ABV6BD41</accession>
<evidence type="ECO:0000256" key="10">
    <source>
        <dbReference type="ARBA" id="ARBA00022840"/>
    </source>
</evidence>
<dbReference type="PROSITE" id="PS50894">
    <property type="entry name" value="HPT"/>
    <property type="match status" value="1"/>
</dbReference>
<dbReference type="CDD" id="cd16922">
    <property type="entry name" value="HATPase_EvgS-ArcB-TorS-like"/>
    <property type="match status" value="1"/>
</dbReference>
<dbReference type="Pfam" id="PF02518">
    <property type="entry name" value="HATPase_c"/>
    <property type="match status" value="1"/>
</dbReference>
<comment type="subcellular location">
    <subcellularLocation>
        <location evidence="2">Cell inner membrane</location>
        <topology evidence="2">Multi-pass membrane protein</topology>
    </subcellularLocation>
</comment>
<comment type="catalytic activity">
    <reaction evidence="1">
        <text>ATP + protein L-histidine = ADP + protein N-phospho-L-histidine.</text>
        <dbReference type="EC" id="2.7.13.3"/>
    </reaction>
</comment>
<dbReference type="Gene3D" id="3.40.50.2300">
    <property type="match status" value="1"/>
</dbReference>
<dbReference type="GO" id="GO:0005524">
    <property type="term" value="F:ATP binding"/>
    <property type="evidence" value="ECO:0007669"/>
    <property type="project" value="UniProtKB-KW"/>
</dbReference>
<evidence type="ECO:0000256" key="16">
    <source>
        <dbReference type="SAM" id="Phobius"/>
    </source>
</evidence>
<dbReference type="InterPro" id="IPR003661">
    <property type="entry name" value="HisK_dim/P_dom"/>
</dbReference>
<dbReference type="Gene3D" id="3.30.565.10">
    <property type="entry name" value="Histidine kinase-like ATPase, C-terminal domain"/>
    <property type="match status" value="1"/>
</dbReference>
<protein>
    <recommendedName>
        <fullName evidence="3">histidine kinase</fullName>
        <ecNumber evidence="3">2.7.13.3</ecNumber>
    </recommendedName>
</protein>
<dbReference type="Gene3D" id="3.30.450.20">
    <property type="entry name" value="PAS domain"/>
    <property type="match status" value="1"/>
</dbReference>
<dbReference type="InterPro" id="IPR008207">
    <property type="entry name" value="Sig_transdc_His_kin_Hpt_dom"/>
</dbReference>
<dbReference type="RefSeq" id="WP_377242403.1">
    <property type="nucleotide sequence ID" value="NZ_JBHLXP010000001.1"/>
</dbReference>
<dbReference type="EC" id="2.7.13.3" evidence="3"/>
<evidence type="ECO:0000256" key="5">
    <source>
        <dbReference type="ARBA" id="ARBA00022519"/>
    </source>
</evidence>
<feature type="modified residue" description="4-aspartylphosphate" evidence="15">
    <location>
        <position position="852"/>
    </location>
</feature>
<dbReference type="Gene3D" id="1.10.287.130">
    <property type="match status" value="1"/>
</dbReference>
<dbReference type="PANTHER" id="PTHR43047:SF72">
    <property type="entry name" value="OSMOSENSING HISTIDINE PROTEIN KINASE SLN1"/>
    <property type="match status" value="1"/>
</dbReference>
<keyword evidence="21" id="KW-1185">Reference proteome</keyword>
<evidence type="ECO:0000256" key="13">
    <source>
        <dbReference type="ARBA" id="ARBA00023136"/>
    </source>
</evidence>
<dbReference type="Pfam" id="PF00072">
    <property type="entry name" value="Response_reg"/>
    <property type="match status" value="1"/>
</dbReference>
<dbReference type="Proteomes" id="UP001589813">
    <property type="component" value="Unassembled WGS sequence"/>
</dbReference>
<evidence type="ECO:0000256" key="4">
    <source>
        <dbReference type="ARBA" id="ARBA00022475"/>
    </source>
</evidence>
<keyword evidence="9" id="KW-0418">Kinase</keyword>
<feature type="domain" description="Histidine kinase" evidence="17">
    <location>
        <begin position="562"/>
        <end position="778"/>
    </location>
</feature>
<feature type="domain" description="Response regulatory" evidence="18">
    <location>
        <begin position="803"/>
        <end position="916"/>
    </location>
</feature>
<feature type="transmembrane region" description="Helical" evidence="16">
    <location>
        <begin position="170"/>
        <end position="192"/>
    </location>
</feature>
<keyword evidence="4" id="KW-1003">Cell membrane</keyword>
<dbReference type="SUPFAM" id="SSF52172">
    <property type="entry name" value="CheY-like"/>
    <property type="match status" value="1"/>
</dbReference>
<dbReference type="Gene3D" id="1.20.120.160">
    <property type="entry name" value="HPT domain"/>
    <property type="match status" value="1"/>
</dbReference>
<proteinExistence type="predicted"/>
<feature type="modified residue" description="Phosphohistidine" evidence="14">
    <location>
        <position position="975"/>
    </location>
</feature>
<keyword evidence="12" id="KW-0902">Two-component regulatory system</keyword>
<dbReference type="SMART" id="SM00448">
    <property type="entry name" value="REC"/>
    <property type="match status" value="1"/>
</dbReference>
<dbReference type="PANTHER" id="PTHR43047">
    <property type="entry name" value="TWO-COMPONENT HISTIDINE PROTEIN KINASE"/>
    <property type="match status" value="1"/>
</dbReference>
<name>A0ABV6BD41_9GAMM</name>
<evidence type="ECO:0000256" key="1">
    <source>
        <dbReference type="ARBA" id="ARBA00000085"/>
    </source>
</evidence>
<keyword evidence="8 16" id="KW-0812">Transmembrane</keyword>
<dbReference type="InterPro" id="IPR003594">
    <property type="entry name" value="HATPase_dom"/>
</dbReference>
<feature type="transmembrane region" description="Helical" evidence="16">
    <location>
        <begin position="16"/>
        <end position="49"/>
    </location>
</feature>
<dbReference type="InterPro" id="IPR011006">
    <property type="entry name" value="CheY-like_superfamily"/>
</dbReference>
<evidence type="ECO:0000313" key="21">
    <source>
        <dbReference type="Proteomes" id="UP001589813"/>
    </source>
</evidence>
<dbReference type="SMART" id="SM00388">
    <property type="entry name" value="HisKA"/>
    <property type="match status" value="1"/>
</dbReference>
<dbReference type="EMBL" id="JBHLXP010000001">
    <property type="protein sequence ID" value="MFC0048324.1"/>
    <property type="molecule type" value="Genomic_DNA"/>
</dbReference>
<organism evidence="20 21">
    <name type="scientific">Rheinheimera tilapiae</name>
    <dbReference type="NCBI Taxonomy" id="875043"/>
    <lineage>
        <taxon>Bacteria</taxon>
        <taxon>Pseudomonadati</taxon>
        <taxon>Pseudomonadota</taxon>
        <taxon>Gammaproteobacteria</taxon>
        <taxon>Chromatiales</taxon>
        <taxon>Chromatiaceae</taxon>
        <taxon>Rheinheimera</taxon>
    </lineage>
</organism>
<dbReference type="PROSITE" id="PS50109">
    <property type="entry name" value="HIS_KIN"/>
    <property type="match status" value="1"/>
</dbReference>
<dbReference type="CDD" id="cd17546">
    <property type="entry name" value="REC_hyHK_CKI1_RcsC-like"/>
    <property type="match status" value="1"/>
</dbReference>
<feature type="transmembrane region" description="Helical" evidence="16">
    <location>
        <begin position="126"/>
        <end position="150"/>
    </location>
</feature>
<evidence type="ECO:0000256" key="8">
    <source>
        <dbReference type="ARBA" id="ARBA00022692"/>
    </source>
</evidence>
<feature type="transmembrane region" description="Helical" evidence="16">
    <location>
        <begin position="95"/>
        <end position="114"/>
    </location>
</feature>
<dbReference type="SUPFAM" id="SSF47384">
    <property type="entry name" value="Homodimeric domain of signal transducing histidine kinase"/>
    <property type="match status" value="1"/>
</dbReference>
<keyword evidence="10 20" id="KW-0067">ATP-binding</keyword>
<evidence type="ECO:0000259" key="18">
    <source>
        <dbReference type="PROSITE" id="PS50110"/>
    </source>
</evidence>
<dbReference type="InterPro" id="IPR001789">
    <property type="entry name" value="Sig_transdc_resp-reg_receiver"/>
</dbReference>
<keyword evidence="13 16" id="KW-0472">Membrane</keyword>
<dbReference type="CDD" id="cd12914">
    <property type="entry name" value="PDC1_DGC_like"/>
    <property type="match status" value="1"/>
</dbReference>
<evidence type="ECO:0000259" key="19">
    <source>
        <dbReference type="PROSITE" id="PS50894"/>
    </source>
</evidence>
<dbReference type="InterPro" id="IPR036890">
    <property type="entry name" value="HATPase_C_sf"/>
</dbReference>
<evidence type="ECO:0000259" key="17">
    <source>
        <dbReference type="PROSITE" id="PS50109"/>
    </source>
</evidence>
<keyword evidence="6 15" id="KW-0597">Phosphoprotein</keyword>
<dbReference type="PRINTS" id="PR00344">
    <property type="entry name" value="BCTRLSENSOR"/>
</dbReference>
<dbReference type="InterPro" id="IPR005467">
    <property type="entry name" value="His_kinase_dom"/>
</dbReference>
<evidence type="ECO:0000256" key="2">
    <source>
        <dbReference type="ARBA" id="ARBA00004429"/>
    </source>
</evidence>
<keyword evidence="10 20" id="KW-0547">Nucleotide-binding</keyword>
<dbReference type="InterPro" id="IPR036097">
    <property type="entry name" value="HisK_dim/P_sf"/>
</dbReference>
<keyword evidence="5" id="KW-0997">Cell inner membrane</keyword>
<dbReference type="Pfam" id="PF00512">
    <property type="entry name" value="HisKA"/>
    <property type="match status" value="1"/>
</dbReference>
<evidence type="ECO:0000256" key="6">
    <source>
        <dbReference type="ARBA" id="ARBA00022553"/>
    </source>
</evidence>
<evidence type="ECO:0000256" key="12">
    <source>
        <dbReference type="ARBA" id="ARBA00023012"/>
    </source>
</evidence>
<evidence type="ECO:0000256" key="3">
    <source>
        <dbReference type="ARBA" id="ARBA00012438"/>
    </source>
</evidence>
<dbReference type="InterPro" id="IPR004358">
    <property type="entry name" value="Sig_transdc_His_kin-like_C"/>
</dbReference>
<keyword evidence="7" id="KW-0808">Transferase</keyword>
<feature type="domain" description="HPt" evidence="19">
    <location>
        <begin position="936"/>
        <end position="1023"/>
    </location>
</feature>
<evidence type="ECO:0000256" key="14">
    <source>
        <dbReference type="PROSITE-ProRule" id="PRU00110"/>
    </source>
</evidence>
<evidence type="ECO:0000256" key="11">
    <source>
        <dbReference type="ARBA" id="ARBA00022989"/>
    </source>
</evidence>
<reference evidence="20 21" key="1">
    <citation type="submission" date="2024-09" db="EMBL/GenBank/DDBJ databases">
        <authorList>
            <person name="Sun Q."/>
            <person name="Mori K."/>
        </authorList>
    </citation>
    <scope>NUCLEOTIDE SEQUENCE [LARGE SCALE GENOMIC DNA]</scope>
    <source>
        <strain evidence="20 21">KCTC 23315</strain>
    </source>
</reference>
<feature type="transmembrane region" description="Helical" evidence="16">
    <location>
        <begin position="434"/>
        <end position="455"/>
    </location>
</feature>
<evidence type="ECO:0000256" key="15">
    <source>
        <dbReference type="PROSITE-ProRule" id="PRU00169"/>
    </source>
</evidence>
<gene>
    <name evidence="20" type="ORF">ACFFJP_08485</name>
</gene>
<dbReference type="PROSITE" id="PS50110">
    <property type="entry name" value="RESPONSE_REGULATORY"/>
    <property type="match status" value="1"/>
</dbReference>
<comment type="caution">
    <text evidence="20">The sequence shown here is derived from an EMBL/GenBank/DDBJ whole genome shotgun (WGS) entry which is preliminary data.</text>
</comment>
<keyword evidence="11 16" id="KW-1133">Transmembrane helix</keyword>
<dbReference type="Pfam" id="PF01627">
    <property type="entry name" value="Hpt"/>
    <property type="match status" value="1"/>
</dbReference>
<evidence type="ECO:0000313" key="20">
    <source>
        <dbReference type="EMBL" id="MFC0048324.1"/>
    </source>
</evidence>
<dbReference type="SUPFAM" id="SSF55874">
    <property type="entry name" value="ATPase domain of HSP90 chaperone/DNA topoisomerase II/histidine kinase"/>
    <property type="match status" value="1"/>
</dbReference>
<sequence>MVWQHKALSLRRIRYWLLLVLLGTLANMTIIDLPFVVPFSIGNVALFLILRRLGLFWLVPAAGLILLPLWQNLALTASLLQLLVLLCFNDRIRQYSFAAIALYAFSCTVLFSLTAPFKITSEPFYLLLYAGLSTAVFAFCLRAMLILDTLTASASHEQQQSLTQQLSHRVAMYSSIPSTLLIALVLHGATALDVSRYLQRYSDEQAQLAKQISGHLTGYLTQVVLAGKILDIVSPSALLPALTAQRAEFSSALITDAEGKVQHFYKADLPETAKPGSSVADRSYFTEPRRTGLPYISDTFLGRNLGQDQLFAVSTPLTDTKAAFSGVLEVSVNLSELTKAISPTDLEISHRVLLDHQQKKIWGTSDDRPLGQIWSVSSQSDPDPREYLRNNWFNSFGPIMLTENAAHFLLKNYVSPGQWQLKYFIDTDSFIQRYHVFLALAMVVAMLLLEAITALSRAFVSRYTTALEQLAHSASAWQPDDPPQPRPLLHQSAIEIDTLALTISDMQHRVRASRRGMYQSMQQIVTLNNELEQRVSHRTEELRHERDRATQLAAIKTRFLANMSHEIRTPITVIKGFTEQLAGRLTATDLVLINRIQQNTEHLQRLVDDILDTAKIDEGKMSLELQAVPLKEFIQLLTDNVGSLAAKKGLTLKVNNDNADGLSLTADPFRLRQILLNLLSNAIKFTASGQITLKILACNDGSINIAVIDQGIGIQQEQQAHLFSAFTQADSSTSRHYGGTGLGLYICRQLAEAMQMQIMVSSAIGVGSTFTLQVPAHLVSTIHEDKPELEQKSAPAVLLRSARLLVVDDVADIRALIASYLELQPLTLSFAENGLAALELCRQHSFDLIIMDQQMPELDGMAAARQLRDMGVLCPILSLSADVFEEPAKQLSDLFTLTMTKPFSRQQLLEALAHMQSGDLTRETLQISTDDGSSTLKETDDELLHEYRRSLPSHAETIQRLMNTQELDKLNRLLHQIKGTTACFGLDDISALAAAAHGALKAGTMDEELLGALIDKLYTAAQQ</sequence>
<evidence type="ECO:0000256" key="7">
    <source>
        <dbReference type="ARBA" id="ARBA00022679"/>
    </source>
</evidence>
<dbReference type="CDD" id="cd00082">
    <property type="entry name" value="HisKA"/>
    <property type="match status" value="1"/>
</dbReference>
<dbReference type="InterPro" id="IPR036641">
    <property type="entry name" value="HPT_dom_sf"/>
</dbReference>
<dbReference type="SUPFAM" id="SSF47226">
    <property type="entry name" value="Histidine-containing phosphotransfer domain, HPT domain"/>
    <property type="match status" value="1"/>
</dbReference>
<dbReference type="SMART" id="SM00387">
    <property type="entry name" value="HATPase_c"/>
    <property type="match status" value="1"/>
</dbReference>
<evidence type="ECO:0000256" key="9">
    <source>
        <dbReference type="ARBA" id="ARBA00022777"/>
    </source>
</evidence>